<accession>A0ABM3YV17</accession>
<dbReference type="GeneID" id="132709668"/>
<protein>
    <submittedName>
        <fullName evidence="3">Uncharacterized protein LOC132709668 isoform X1</fullName>
    </submittedName>
</protein>
<feature type="compositionally biased region" description="Basic and acidic residues" evidence="1">
    <location>
        <begin position="112"/>
        <end position="125"/>
    </location>
</feature>
<keyword evidence="2" id="KW-1185">Reference proteome</keyword>
<evidence type="ECO:0000256" key="1">
    <source>
        <dbReference type="SAM" id="MobiDB-lite"/>
    </source>
</evidence>
<sequence length="194" mass="20893">MRGRDGREPPFSSSSPRPEKFGERGDAASPFREPPGPASAQVISLQVWGCGGGREEKQRPRQLLVGDRSYPATPSVLPPERENGARGIGGRWRSRGRGETRWLRTASNGPRAGERHPGSRSRLNEEAPLGGEAAAKQGGSAERAREASGRAGSSARPPEPCCQGRRFTAARLNRQEGKVSLSSPVGRNLLRLPR</sequence>
<gene>
    <name evidence="3" type="primary">LOC132709668</name>
</gene>
<organism evidence="2 3">
    <name type="scientific">Pantherophis guttatus</name>
    <name type="common">Corn snake</name>
    <name type="synonym">Elaphe guttata</name>
    <dbReference type="NCBI Taxonomy" id="94885"/>
    <lineage>
        <taxon>Eukaryota</taxon>
        <taxon>Metazoa</taxon>
        <taxon>Chordata</taxon>
        <taxon>Craniata</taxon>
        <taxon>Vertebrata</taxon>
        <taxon>Euteleostomi</taxon>
        <taxon>Lepidosauria</taxon>
        <taxon>Squamata</taxon>
        <taxon>Bifurcata</taxon>
        <taxon>Unidentata</taxon>
        <taxon>Episquamata</taxon>
        <taxon>Toxicofera</taxon>
        <taxon>Serpentes</taxon>
        <taxon>Colubroidea</taxon>
        <taxon>Colubridae</taxon>
        <taxon>Colubrinae</taxon>
        <taxon>Pantherophis</taxon>
    </lineage>
</organism>
<evidence type="ECO:0000313" key="3">
    <source>
        <dbReference type="RefSeq" id="XP_060539970.1"/>
    </source>
</evidence>
<feature type="region of interest" description="Disordered" evidence="1">
    <location>
        <begin position="1"/>
        <end position="194"/>
    </location>
</feature>
<name>A0ABM3YV17_PANGU</name>
<dbReference type="Proteomes" id="UP001652622">
    <property type="component" value="Unplaced"/>
</dbReference>
<dbReference type="RefSeq" id="XP_060539970.1">
    <property type="nucleotide sequence ID" value="XM_060683987.1"/>
</dbReference>
<evidence type="ECO:0000313" key="2">
    <source>
        <dbReference type="Proteomes" id="UP001652622"/>
    </source>
</evidence>
<reference evidence="3" key="1">
    <citation type="submission" date="2025-08" db="UniProtKB">
        <authorList>
            <consortium name="RefSeq"/>
        </authorList>
    </citation>
    <scope>IDENTIFICATION</scope>
    <source>
        <tissue evidence="3">Blood</tissue>
    </source>
</reference>
<proteinExistence type="predicted"/>
<feature type="compositionally biased region" description="Basic and acidic residues" evidence="1">
    <location>
        <begin position="17"/>
        <end position="26"/>
    </location>
</feature>